<dbReference type="InterPro" id="IPR051166">
    <property type="entry name" value="Threonine_Synthase"/>
</dbReference>
<dbReference type="PROSITE" id="PS00165">
    <property type="entry name" value="DEHYDRATASE_SER_THR"/>
    <property type="match status" value="1"/>
</dbReference>
<evidence type="ECO:0000256" key="5">
    <source>
        <dbReference type="ARBA" id="ARBA00018679"/>
    </source>
</evidence>
<evidence type="ECO:0000256" key="12">
    <source>
        <dbReference type="PIRSR" id="PIRSR604450-51"/>
    </source>
</evidence>
<comment type="pathway">
    <text evidence="2">Amino-acid biosynthesis; L-threonine biosynthesis; L-threonine from L-aspartate: step 5/5.</text>
</comment>
<dbReference type="AlphaFoldDB" id="I6ZQM4"/>
<evidence type="ECO:0000256" key="10">
    <source>
        <dbReference type="ARBA" id="ARBA00049144"/>
    </source>
</evidence>
<dbReference type="Gene3D" id="3.40.50.1100">
    <property type="match status" value="2"/>
</dbReference>
<dbReference type="RefSeq" id="WP_014855810.1">
    <property type="nucleotide sequence ID" value="NC_018178.1"/>
</dbReference>
<dbReference type="PATRIC" id="fig|1191523.3.peg.1201"/>
<dbReference type="SUPFAM" id="SSF53686">
    <property type="entry name" value="Tryptophan synthase beta subunit-like PLP-dependent enzymes"/>
    <property type="match status" value="1"/>
</dbReference>
<dbReference type="PANTHER" id="PTHR42690:SF1">
    <property type="entry name" value="THREONINE SYNTHASE-LIKE 2"/>
    <property type="match status" value="1"/>
</dbReference>
<evidence type="ECO:0000256" key="2">
    <source>
        <dbReference type="ARBA" id="ARBA00004979"/>
    </source>
</evidence>
<evidence type="ECO:0000256" key="3">
    <source>
        <dbReference type="ARBA" id="ARBA00005517"/>
    </source>
</evidence>
<dbReference type="STRING" id="1191523.MROS_1135"/>
<dbReference type="GO" id="GO:0009088">
    <property type="term" value="P:threonine biosynthetic process"/>
    <property type="evidence" value="ECO:0007669"/>
    <property type="project" value="UniProtKB-UniRule"/>
</dbReference>
<dbReference type="InterPro" id="IPR037158">
    <property type="entry name" value="Thr_synth_N_sf"/>
</dbReference>
<accession>I6ZQM4</accession>
<evidence type="ECO:0000259" key="14">
    <source>
        <dbReference type="Pfam" id="PF14821"/>
    </source>
</evidence>
<dbReference type="EMBL" id="CP003557">
    <property type="protein sequence ID" value="AFN74374.1"/>
    <property type="molecule type" value="Genomic_DNA"/>
</dbReference>
<keyword evidence="16" id="KW-1185">Reference proteome</keyword>
<evidence type="ECO:0000313" key="15">
    <source>
        <dbReference type="EMBL" id="AFN74374.1"/>
    </source>
</evidence>
<proteinExistence type="inferred from homology"/>
<evidence type="ECO:0000256" key="1">
    <source>
        <dbReference type="ARBA" id="ARBA00001933"/>
    </source>
</evidence>
<comment type="cofactor">
    <cofactor evidence="1 12">
        <name>pyridoxal 5'-phosphate</name>
        <dbReference type="ChEBI" id="CHEBI:597326"/>
    </cofactor>
</comment>
<comment type="similarity">
    <text evidence="3">Belongs to the threonine synthase family.</text>
</comment>
<dbReference type="Pfam" id="PF14821">
    <property type="entry name" value="Thr_synth_N"/>
    <property type="match status" value="1"/>
</dbReference>
<feature type="domain" description="Threonine synthase N-terminal" evidence="14">
    <location>
        <begin position="2"/>
        <end position="79"/>
    </location>
</feature>
<dbReference type="NCBIfam" id="TIGR00260">
    <property type="entry name" value="thrC"/>
    <property type="match status" value="1"/>
</dbReference>
<sequence length="435" mass="48449">MKFYSTNDKKNIVDFETAVMEGLAKDGGLFMPVEIPSLQKEIIDSIENFDFGEIAFRITKNFAGEEIGESDLSDIIREAINFPAPLVNLKDDLMILELFHGPTLAFKDFGARFMAKTMGYFVKKKESTLNILVATSGDTGSAVAYGFYETPGINVYILYPKGKVSLIQEKQLTTLDKNITALEIDGTFDDCQRLVKNAFVDEELNSKLNLTSANSINIARLLPQSFYYFEAYKQIREKSIHSVFSVPSGNLGNLTAGLIAKKMGLPITKFIGAVNSNHVFADFVNSGIFKPHPSVQTLSNAMDVGNPSNLARIRELYGDSLSDIQRDIHSKSYDDAQTRRGIREVYEKYGYIIDPHGAVGYMAVRDYETVSAAAKFNKVILETAHPAKFKDVIEDELGIEVEVPERLAACLNKQKKSVRLSSDYEELKEFLLGAV</sequence>
<organism evidence="15 16">
    <name type="scientific">Melioribacter roseus (strain DSM 23840 / JCM 17771 / VKM B-2668 / P3M-2)</name>
    <dbReference type="NCBI Taxonomy" id="1191523"/>
    <lineage>
        <taxon>Bacteria</taxon>
        <taxon>Pseudomonadati</taxon>
        <taxon>Ignavibacteriota</taxon>
        <taxon>Ignavibacteria</taxon>
        <taxon>Ignavibacteriales</taxon>
        <taxon>Melioribacteraceae</taxon>
        <taxon>Melioribacter</taxon>
    </lineage>
</organism>
<dbReference type="UniPathway" id="UPA00050">
    <property type="reaction ID" value="UER00065"/>
</dbReference>
<keyword evidence="6" id="KW-0028">Amino-acid biosynthesis</keyword>
<dbReference type="OrthoDB" id="9763107at2"/>
<keyword evidence="8 12" id="KW-0663">Pyridoxal phosphate</keyword>
<dbReference type="eggNOG" id="COG0498">
    <property type="taxonomic scope" value="Bacteria"/>
</dbReference>
<dbReference type="Gene3D" id="3.90.1380.10">
    <property type="entry name" value="Threonine synthase, N-terminal domain"/>
    <property type="match status" value="1"/>
</dbReference>
<dbReference type="InterPro" id="IPR029144">
    <property type="entry name" value="Thr_synth_N"/>
</dbReference>
<evidence type="ECO:0000256" key="9">
    <source>
        <dbReference type="ARBA" id="ARBA00023239"/>
    </source>
</evidence>
<dbReference type="KEGG" id="mro:MROS_1135"/>
<comment type="catalytic activity">
    <reaction evidence="10">
        <text>O-phospho-L-homoserine + H2O = L-threonine + phosphate</text>
        <dbReference type="Rhea" id="RHEA:10840"/>
        <dbReference type="ChEBI" id="CHEBI:15377"/>
        <dbReference type="ChEBI" id="CHEBI:43474"/>
        <dbReference type="ChEBI" id="CHEBI:57590"/>
        <dbReference type="ChEBI" id="CHEBI:57926"/>
        <dbReference type="EC" id="4.2.3.1"/>
    </reaction>
</comment>
<feature type="modified residue" description="N6-(pyridoxal phosphate)lysine" evidence="12">
    <location>
        <position position="107"/>
    </location>
</feature>
<keyword evidence="7" id="KW-0791">Threonine biosynthesis</keyword>
<reference evidence="15 16" key="1">
    <citation type="journal article" date="2013" name="PLoS ONE">
        <title>Genomic analysis of Melioribacter roseus, facultatively anaerobic organotrophic bacterium representing a novel deep lineage within Bacteriodetes/Chlorobi group.</title>
        <authorList>
            <person name="Kadnikov V.V."/>
            <person name="Mardanov A.V."/>
            <person name="Podosokorskaya O.A."/>
            <person name="Gavrilov S.N."/>
            <person name="Kublanov I.V."/>
            <person name="Beletsky A.V."/>
            <person name="Bonch-Osmolovskaya E.A."/>
            <person name="Ravin N.V."/>
        </authorList>
    </citation>
    <scope>NUCLEOTIDE SEQUENCE [LARGE SCALE GENOMIC DNA]</scope>
    <source>
        <strain evidence="16">JCM 17771 / P3M-2</strain>
    </source>
</reference>
<keyword evidence="9" id="KW-0456">Lyase</keyword>
<dbReference type="InterPro" id="IPR036052">
    <property type="entry name" value="TrpB-like_PALP_sf"/>
</dbReference>
<feature type="domain" description="Tryptophan synthase beta chain-like PALP" evidence="13">
    <location>
        <begin position="96"/>
        <end position="366"/>
    </location>
</feature>
<dbReference type="PANTHER" id="PTHR42690">
    <property type="entry name" value="THREONINE SYNTHASE FAMILY MEMBER"/>
    <property type="match status" value="1"/>
</dbReference>
<dbReference type="InterPro" id="IPR001926">
    <property type="entry name" value="TrpB-like_PALP"/>
</dbReference>
<dbReference type="CDD" id="cd01560">
    <property type="entry name" value="Thr-synth_2"/>
    <property type="match status" value="1"/>
</dbReference>
<dbReference type="Pfam" id="PF00291">
    <property type="entry name" value="PALP"/>
    <property type="match status" value="1"/>
</dbReference>
<dbReference type="HOGENOM" id="CLU_015170_0_0_10"/>
<evidence type="ECO:0000313" key="16">
    <source>
        <dbReference type="Proteomes" id="UP000009011"/>
    </source>
</evidence>
<evidence type="ECO:0000256" key="8">
    <source>
        <dbReference type="ARBA" id="ARBA00022898"/>
    </source>
</evidence>
<name>I6ZQM4_MELRP</name>
<evidence type="ECO:0000256" key="11">
    <source>
        <dbReference type="NCBIfam" id="TIGR00260"/>
    </source>
</evidence>
<dbReference type="GO" id="GO:0004795">
    <property type="term" value="F:threonine synthase activity"/>
    <property type="evidence" value="ECO:0007669"/>
    <property type="project" value="UniProtKB-UniRule"/>
</dbReference>
<evidence type="ECO:0000259" key="13">
    <source>
        <dbReference type="Pfam" id="PF00291"/>
    </source>
</evidence>
<evidence type="ECO:0000256" key="4">
    <source>
        <dbReference type="ARBA" id="ARBA00013028"/>
    </source>
</evidence>
<dbReference type="EC" id="4.2.3.1" evidence="4 11"/>
<dbReference type="GO" id="GO:0030170">
    <property type="term" value="F:pyridoxal phosphate binding"/>
    <property type="evidence" value="ECO:0007669"/>
    <property type="project" value="InterPro"/>
</dbReference>
<evidence type="ECO:0000256" key="6">
    <source>
        <dbReference type="ARBA" id="ARBA00022605"/>
    </source>
</evidence>
<dbReference type="InterPro" id="IPR000634">
    <property type="entry name" value="Ser/Thr_deHydtase_PyrdxlP-BS"/>
</dbReference>
<dbReference type="Proteomes" id="UP000009011">
    <property type="component" value="Chromosome"/>
</dbReference>
<protein>
    <recommendedName>
        <fullName evidence="5 11">Threonine synthase</fullName>
        <ecNumber evidence="4 11">4.2.3.1</ecNumber>
    </recommendedName>
</protein>
<gene>
    <name evidence="15" type="ordered locus">MROS_1135</name>
</gene>
<dbReference type="InterPro" id="IPR004450">
    <property type="entry name" value="Thr_synthase-like"/>
</dbReference>
<evidence type="ECO:0000256" key="7">
    <source>
        <dbReference type="ARBA" id="ARBA00022697"/>
    </source>
</evidence>